<dbReference type="PANTHER" id="PTHR43788:SF8">
    <property type="entry name" value="DNA-BINDING PROTEIN SMUBP-2"/>
    <property type="match status" value="1"/>
</dbReference>
<evidence type="ECO:0000256" key="4">
    <source>
        <dbReference type="ARBA" id="ARBA00022840"/>
    </source>
</evidence>
<dbReference type="PANTHER" id="PTHR43788">
    <property type="entry name" value="DNA2/NAM7 HELICASE FAMILY MEMBER"/>
    <property type="match status" value="1"/>
</dbReference>
<keyword evidence="7" id="KW-1185">Reference proteome</keyword>
<proteinExistence type="predicted"/>
<evidence type="ECO:0000313" key="6">
    <source>
        <dbReference type="EMBL" id="PWN87879.1"/>
    </source>
</evidence>
<dbReference type="STRING" id="215250.A0A316YF82"/>
<gene>
    <name evidence="6" type="ORF">FA10DRAFT_179492</name>
</gene>
<dbReference type="GO" id="GO:0005524">
    <property type="term" value="F:ATP binding"/>
    <property type="evidence" value="ECO:0007669"/>
    <property type="project" value="UniProtKB-KW"/>
</dbReference>
<dbReference type="Pfam" id="PF13245">
    <property type="entry name" value="AAA_19"/>
    <property type="match status" value="1"/>
</dbReference>
<dbReference type="OrthoDB" id="6513042at2759"/>
<keyword evidence="1" id="KW-0547">Nucleotide-binding</keyword>
<evidence type="ECO:0000313" key="7">
    <source>
        <dbReference type="Proteomes" id="UP000245768"/>
    </source>
</evidence>
<keyword evidence="4" id="KW-0067">ATP-binding</keyword>
<evidence type="ECO:0000256" key="1">
    <source>
        <dbReference type="ARBA" id="ARBA00022741"/>
    </source>
</evidence>
<dbReference type="GO" id="GO:0043139">
    <property type="term" value="F:5'-3' DNA helicase activity"/>
    <property type="evidence" value="ECO:0007669"/>
    <property type="project" value="TreeGrafter"/>
</dbReference>
<evidence type="ECO:0000259" key="5">
    <source>
        <dbReference type="Pfam" id="PF13087"/>
    </source>
</evidence>
<dbReference type="Pfam" id="PF13087">
    <property type="entry name" value="AAA_12"/>
    <property type="match status" value="1"/>
</dbReference>
<accession>A0A316YF82</accession>
<keyword evidence="3" id="KW-0347">Helicase</keyword>
<evidence type="ECO:0000256" key="2">
    <source>
        <dbReference type="ARBA" id="ARBA00022801"/>
    </source>
</evidence>
<sequence>MVPLDQLPAHFDVKVVGSGHDLPSKAHVDWLVCPEPCSEMSSSENEEDDVRCCYVGVGVSVRGRSVPDAIVLSYAKRLLVIRFKSIYTKKRASLEMMSHVARFLADLSRHTLSSAASSSDSRQQQQQQQEYRVVLVCFQGAILALLLYQTLKLRFSVVDLSCRSSKSSESSDFQLIQARLGIDAAAKLGRLPYERFLVIDAALNLKQPLRGFLATMRLTISAHLVALHYSRWSSTGVELEPFAASQTNYESAIVSTRCVAQQVVDHLSTCAQVHSALHLMAGKTQTANLAMDANGSSVEYTHQEGRSSICVTNTDFRTKLGTSSRQGLKISTLDGAVLRAKTTRSEGRTSTLDIHGVTAGLANLKIASVEVMGRPDRASDYSSMVRHWTDLLRVVEIGQDSQTGEMVPVEMANSLSGLCGALLFNHRVPHFHPKHSPSSILSSNSSSSSLAAIASDTLNESQRLAAEAVFAHLPSHDWRQCPHDPRILLVHGPPGTGKTKVIATVCKQFAVLAGGSRTDEAIYAACQSNTAVKNIGEALERAGVDFKILVSPNFYVDWHEDLYAAIKARLLVTDRLMASPQAFREQLGSSMVILMTVSGLSAARYTTSVPLFEAKRMRMLLVDEASQIHLSAYPHILRRFENTLSRVVFFGDDEQLAPFGSDDVAQAGQSVFELEHLRAHAHLLDTSYRLPRGLCDFISEAVYGGELHAAQTVSNRALSECVAFVDVDRGRHVKGRTTPSLVNTHEAETVVRLVRYLRTKAIGFKVLTAYDAQRNEIETRLKKQGLSGSGDVVFNIDAFQGQETDVVVASLVRDGIVATTQTTENQARATVGFLRNQRRTNVLLTRCKRLVIVVSSKRFVTGAARGTLIGRLESQASEQDGDIWTSESDVMNGRFERLDELLSID</sequence>
<dbReference type="GO" id="GO:0016787">
    <property type="term" value="F:hydrolase activity"/>
    <property type="evidence" value="ECO:0007669"/>
    <property type="project" value="UniProtKB-KW"/>
</dbReference>
<dbReference type="CDD" id="cd18808">
    <property type="entry name" value="SF1_C_Upf1"/>
    <property type="match status" value="1"/>
</dbReference>
<name>A0A316YF82_9BASI</name>
<organism evidence="6 7">
    <name type="scientific">Acaromyces ingoldii</name>
    <dbReference type="NCBI Taxonomy" id="215250"/>
    <lineage>
        <taxon>Eukaryota</taxon>
        <taxon>Fungi</taxon>
        <taxon>Dikarya</taxon>
        <taxon>Basidiomycota</taxon>
        <taxon>Ustilaginomycotina</taxon>
        <taxon>Exobasidiomycetes</taxon>
        <taxon>Exobasidiales</taxon>
        <taxon>Cryptobasidiaceae</taxon>
        <taxon>Acaromyces</taxon>
    </lineage>
</organism>
<dbReference type="SUPFAM" id="SSF52540">
    <property type="entry name" value="P-loop containing nucleoside triphosphate hydrolases"/>
    <property type="match status" value="1"/>
</dbReference>
<dbReference type="AlphaFoldDB" id="A0A316YF82"/>
<dbReference type="GeneID" id="37040201"/>
<dbReference type="InterPro" id="IPR041679">
    <property type="entry name" value="DNA2/NAM7-like_C"/>
</dbReference>
<evidence type="ECO:0000256" key="3">
    <source>
        <dbReference type="ARBA" id="ARBA00022806"/>
    </source>
</evidence>
<dbReference type="Gene3D" id="3.40.50.300">
    <property type="entry name" value="P-loop containing nucleotide triphosphate hydrolases"/>
    <property type="match status" value="2"/>
</dbReference>
<dbReference type="InterPro" id="IPR027417">
    <property type="entry name" value="P-loop_NTPase"/>
</dbReference>
<dbReference type="InterPro" id="IPR047187">
    <property type="entry name" value="SF1_C_Upf1"/>
</dbReference>
<dbReference type="EMBL" id="KZ819639">
    <property type="protein sequence ID" value="PWN87879.1"/>
    <property type="molecule type" value="Genomic_DNA"/>
</dbReference>
<dbReference type="RefSeq" id="XP_025375077.1">
    <property type="nucleotide sequence ID" value="XM_025518285.1"/>
</dbReference>
<protein>
    <submittedName>
        <fullName evidence="6">P-loop containing nucleoside triphosphate hydrolase protein</fullName>
    </submittedName>
</protein>
<feature type="domain" description="DNA2/NAM7 helicase-like C-terminal" evidence="5">
    <location>
        <begin position="670"/>
        <end position="857"/>
    </location>
</feature>
<dbReference type="InParanoid" id="A0A316YF82"/>
<keyword evidence="2 6" id="KW-0378">Hydrolase</keyword>
<dbReference type="InterPro" id="IPR050534">
    <property type="entry name" value="Coronavir_polyprotein_1ab"/>
</dbReference>
<dbReference type="Proteomes" id="UP000245768">
    <property type="component" value="Unassembled WGS sequence"/>
</dbReference>
<reference evidence="6" key="1">
    <citation type="journal article" date="2018" name="Mol. Biol. Evol.">
        <title>Broad Genomic Sampling Reveals a Smut Pathogenic Ancestry of the Fungal Clade Ustilaginomycotina.</title>
        <authorList>
            <person name="Kijpornyongpan T."/>
            <person name="Mondo S.J."/>
            <person name="Barry K."/>
            <person name="Sandor L."/>
            <person name="Lee J."/>
            <person name="Lipzen A."/>
            <person name="Pangilinan J."/>
            <person name="LaButti K."/>
            <person name="Hainaut M."/>
            <person name="Henrissat B."/>
            <person name="Grigoriev I.V."/>
            <person name="Spatafora J.W."/>
            <person name="Aime M.C."/>
        </authorList>
    </citation>
    <scope>NUCLEOTIDE SEQUENCE [LARGE SCALE GENOMIC DNA]</scope>
    <source>
        <strain evidence="6">MCA 4198</strain>
    </source>
</reference>